<dbReference type="GO" id="GO:0008270">
    <property type="term" value="F:zinc ion binding"/>
    <property type="evidence" value="ECO:0007669"/>
    <property type="project" value="TreeGrafter"/>
</dbReference>
<comment type="subcellular location">
    <subcellularLocation>
        <location evidence="9">Cytoplasm</location>
    </subcellularLocation>
</comment>
<keyword evidence="7 9" id="KW-0479">Metal-binding</keyword>
<feature type="binding site" evidence="8">
    <location>
        <position position="77"/>
    </location>
    <ligand>
        <name>Fe cation</name>
        <dbReference type="ChEBI" id="CHEBI:24875"/>
    </ligand>
</feature>
<dbReference type="InterPro" id="IPR036388">
    <property type="entry name" value="WH-like_DNA-bd_sf"/>
</dbReference>
<proteinExistence type="inferred from homology"/>
<dbReference type="EMBL" id="WNDQ01000009">
    <property type="protein sequence ID" value="KAF1022758.1"/>
    <property type="molecule type" value="Genomic_DNA"/>
</dbReference>
<comment type="subunit">
    <text evidence="9">Homodimer.</text>
</comment>
<keyword evidence="4 9" id="KW-0805">Transcription regulation</keyword>
<feature type="binding site" evidence="7">
    <location>
        <position position="123"/>
    </location>
    <ligand>
        <name>Zn(2+)</name>
        <dbReference type="ChEBI" id="CHEBI:29105"/>
    </ligand>
</feature>
<dbReference type="GO" id="GO:1900376">
    <property type="term" value="P:regulation of secondary metabolite biosynthetic process"/>
    <property type="evidence" value="ECO:0007669"/>
    <property type="project" value="TreeGrafter"/>
</dbReference>
<evidence type="ECO:0000256" key="7">
    <source>
        <dbReference type="PIRSR" id="PIRSR602481-1"/>
    </source>
</evidence>
<dbReference type="GO" id="GO:0003700">
    <property type="term" value="F:DNA-binding transcription factor activity"/>
    <property type="evidence" value="ECO:0007669"/>
    <property type="project" value="UniProtKB-UniRule"/>
</dbReference>
<feature type="compositionally biased region" description="Basic and acidic residues" evidence="10">
    <location>
        <begin position="134"/>
        <end position="147"/>
    </location>
</feature>
<evidence type="ECO:0000256" key="8">
    <source>
        <dbReference type="PIRSR" id="PIRSR602481-2"/>
    </source>
</evidence>
<dbReference type="InterPro" id="IPR002481">
    <property type="entry name" value="FUR"/>
</dbReference>
<evidence type="ECO:0000256" key="1">
    <source>
        <dbReference type="ARBA" id="ARBA00007957"/>
    </source>
</evidence>
<organism evidence="11 12">
    <name type="scientific">Paracidovorax wautersii</name>
    <dbReference type="NCBI Taxonomy" id="1177982"/>
    <lineage>
        <taxon>Bacteria</taxon>
        <taxon>Pseudomonadati</taxon>
        <taxon>Pseudomonadota</taxon>
        <taxon>Betaproteobacteria</taxon>
        <taxon>Burkholderiales</taxon>
        <taxon>Comamonadaceae</taxon>
        <taxon>Paracidovorax</taxon>
    </lineage>
</organism>
<feature type="binding site" evidence="7">
    <location>
        <position position="86"/>
    </location>
    <ligand>
        <name>Zn(2+)</name>
        <dbReference type="ChEBI" id="CHEBI:29105"/>
    </ligand>
</feature>
<comment type="caution">
    <text evidence="11">The sequence shown here is derived from an EMBL/GenBank/DDBJ whole genome shotgun (WGS) entry which is preliminary data.</text>
</comment>
<comment type="similarity">
    <text evidence="1 9">Belongs to the Fur family.</text>
</comment>
<keyword evidence="5 9" id="KW-0238">DNA-binding</keyword>
<evidence type="ECO:0000256" key="2">
    <source>
        <dbReference type="ARBA" id="ARBA00022491"/>
    </source>
</evidence>
<dbReference type="Gene3D" id="3.30.1490.190">
    <property type="match status" value="1"/>
</dbReference>
<evidence type="ECO:0000256" key="4">
    <source>
        <dbReference type="ARBA" id="ARBA00023015"/>
    </source>
</evidence>
<reference evidence="12" key="1">
    <citation type="journal article" date="2020" name="MBio">
        <title>Horizontal gene transfer to a defensive symbiont with a reduced genome amongst a multipartite beetle microbiome.</title>
        <authorList>
            <person name="Waterworth S.C."/>
            <person name="Florez L.V."/>
            <person name="Rees E.R."/>
            <person name="Hertweck C."/>
            <person name="Kaltenpoth M."/>
            <person name="Kwan J.C."/>
        </authorList>
    </citation>
    <scope>NUCLEOTIDE SEQUENCE [LARGE SCALE GENOMIC DNA]</scope>
</reference>
<comment type="cofactor">
    <cofactor evidence="8">
        <name>Mn(2+)</name>
        <dbReference type="ChEBI" id="CHEBI:29035"/>
    </cofactor>
    <cofactor evidence="8">
        <name>Fe(2+)</name>
        <dbReference type="ChEBI" id="CHEBI:29033"/>
    </cofactor>
    <text evidence="8">Binds 1 Mn(2+) or Fe(2+) ion per subunit.</text>
</comment>
<dbReference type="PANTHER" id="PTHR33202:SF22">
    <property type="entry name" value="HYDROGEN PEROXIDE SENSITIVE REPRESSOR"/>
    <property type="match status" value="1"/>
</dbReference>
<keyword evidence="2 9" id="KW-0678">Repressor</keyword>
<keyword evidence="9" id="KW-0963">Cytoplasm</keyword>
<evidence type="ECO:0000256" key="9">
    <source>
        <dbReference type="RuleBase" id="RU364037"/>
    </source>
</evidence>
<dbReference type="PANTHER" id="PTHR33202">
    <property type="entry name" value="ZINC UPTAKE REGULATION PROTEIN"/>
    <property type="match status" value="1"/>
</dbReference>
<keyword evidence="8 9" id="KW-0408">Iron</keyword>
<sequence>MERNTRQRHAIQKAIDDARRPLSPQEVLEAAQTDVPGLGIATVYRNLKSMLEAGAIELVVLPGDNPRYESKQAAAHHHHHFQCRACGKVYDVPGCVQGYAQLAPTGFAVEGHELTLYGVCADCAHTGVAARPVDEGHGHGHDHDHGHAGHRHG</sequence>
<gene>
    <name evidence="11" type="primary">zur</name>
    <name evidence="9" type="synonym">fur</name>
    <name evidence="11" type="ORF">GAK30_00915</name>
</gene>
<dbReference type="InterPro" id="IPR036390">
    <property type="entry name" value="WH_DNA-bd_sf"/>
</dbReference>
<dbReference type="InterPro" id="IPR043135">
    <property type="entry name" value="Fur_C"/>
</dbReference>
<dbReference type="Gene3D" id="1.10.10.10">
    <property type="entry name" value="Winged helix-like DNA-binding domain superfamily/Winged helix DNA-binding domain"/>
    <property type="match status" value="1"/>
</dbReference>
<dbReference type="GO" id="GO:0045892">
    <property type="term" value="P:negative regulation of DNA-templated transcription"/>
    <property type="evidence" value="ECO:0007669"/>
    <property type="project" value="TreeGrafter"/>
</dbReference>
<dbReference type="AlphaFoldDB" id="A0A7V8FQV4"/>
<feature type="binding site" evidence="7">
    <location>
        <position position="83"/>
    </location>
    <ligand>
        <name>Zn(2+)</name>
        <dbReference type="ChEBI" id="CHEBI:29105"/>
    </ligand>
</feature>
<evidence type="ECO:0000256" key="6">
    <source>
        <dbReference type="ARBA" id="ARBA00023163"/>
    </source>
</evidence>
<evidence type="ECO:0000313" key="11">
    <source>
        <dbReference type="EMBL" id="KAF1022758.1"/>
    </source>
</evidence>
<evidence type="ECO:0000256" key="3">
    <source>
        <dbReference type="ARBA" id="ARBA00022833"/>
    </source>
</evidence>
<keyword evidence="3 7" id="KW-0862">Zinc</keyword>
<accession>A0A7V8FQV4</accession>
<feature type="binding site" evidence="7">
    <location>
        <position position="120"/>
    </location>
    <ligand>
        <name>Zn(2+)</name>
        <dbReference type="ChEBI" id="CHEBI:29105"/>
    </ligand>
</feature>
<evidence type="ECO:0000256" key="5">
    <source>
        <dbReference type="ARBA" id="ARBA00023125"/>
    </source>
</evidence>
<dbReference type="SUPFAM" id="SSF46785">
    <property type="entry name" value="Winged helix' DNA-binding domain"/>
    <property type="match status" value="1"/>
</dbReference>
<dbReference type="GO" id="GO:0005737">
    <property type="term" value="C:cytoplasm"/>
    <property type="evidence" value="ECO:0007669"/>
    <property type="project" value="UniProtKB-SubCell"/>
</dbReference>
<protein>
    <recommendedName>
        <fullName evidence="9">Ferric uptake regulation protein</fullName>
    </recommendedName>
</protein>
<feature type="region of interest" description="Disordered" evidence="10">
    <location>
        <begin position="134"/>
        <end position="153"/>
    </location>
</feature>
<evidence type="ECO:0000313" key="12">
    <source>
        <dbReference type="Proteomes" id="UP000461670"/>
    </source>
</evidence>
<evidence type="ECO:0000256" key="10">
    <source>
        <dbReference type="SAM" id="MobiDB-lite"/>
    </source>
</evidence>
<feature type="binding site" evidence="8">
    <location>
        <position position="112"/>
    </location>
    <ligand>
        <name>Fe cation</name>
        <dbReference type="ChEBI" id="CHEBI:24875"/>
    </ligand>
</feature>
<name>A0A7V8FQV4_9BURK</name>
<keyword evidence="6 9" id="KW-0804">Transcription</keyword>
<dbReference type="GO" id="GO:0000976">
    <property type="term" value="F:transcription cis-regulatory region binding"/>
    <property type="evidence" value="ECO:0007669"/>
    <property type="project" value="TreeGrafter"/>
</dbReference>
<dbReference type="Pfam" id="PF01475">
    <property type="entry name" value="FUR"/>
    <property type="match status" value="1"/>
</dbReference>
<comment type="cofactor">
    <cofactor evidence="7">
        <name>Zn(2+)</name>
        <dbReference type="ChEBI" id="CHEBI:29105"/>
    </cofactor>
    <text evidence="7">Binds 1 zinc ion per subunit.</text>
</comment>
<dbReference type="Proteomes" id="UP000461670">
    <property type="component" value="Unassembled WGS sequence"/>
</dbReference>
<dbReference type="CDD" id="cd07153">
    <property type="entry name" value="Fur_like"/>
    <property type="match status" value="1"/>
</dbReference>